<feature type="transmembrane region" description="Helical" evidence="2">
    <location>
        <begin position="38"/>
        <end position="60"/>
    </location>
</feature>
<evidence type="ECO:0000313" key="4">
    <source>
        <dbReference type="Proteomes" id="UP000199112"/>
    </source>
</evidence>
<organism evidence="3 4">
    <name type="scientific">Natronorubrum sediminis</name>
    <dbReference type="NCBI Taxonomy" id="640943"/>
    <lineage>
        <taxon>Archaea</taxon>
        <taxon>Methanobacteriati</taxon>
        <taxon>Methanobacteriota</taxon>
        <taxon>Stenosarchaea group</taxon>
        <taxon>Halobacteria</taxon>
        <taxon>Halobacteriales</taxon>
        <taxon>Natrialbaceae</taxon>
        <taxon>Natronorubrum</taxon>
    </lineage>
</organism>
<dbReference type="Proteomes" id="UP000199112">
    <property type="component" value="Unassembled WGS sequence"/>
</dbReference>
<keyword evidence="2" id="KW-1133">Transmembrane helix</keyword>
<keyword evidence="2" id="KW-0812">Transmembrane</keyword>
<evidence type="ECO:0000313" key="3">
    <source>
        <dbReference type="EMBL" id="SEH16267.1"/>
    </source>
</evidence>
<accession>A0A1H6FZN4</accession>
<proteinExistence type="predicted"/>
<sequence>MFDVNMASGEEAASDPNGSTHVRYEQITATTSAGYRPLLGISAAAIASFVGFVLLAYWLVESTQLAYTYAIILWTYSTVLFGFIYEYAMTKSETDEGNGQ</sequence>
<feature type="region of interest" description="Disordered" evidence="1">
    <location>
        <begin position="1"/>
        <end position="20"/>
    </location>
</feature>
<dbReference type="EMBL" id="FNWL01000002">
    <property type="protein sequence ID" value="SEH16267.1"/>
    <property type="molecule type" value="Genomic_DNA"/>
</dbReference>
<gene>
    <name evidence="3" type="ORF">SAMN04487967_2521</name>
</gene>
<evidence type="ECO:0000256" key="2">
    <source>
        <dbReference type="SAM" id="Phobius"/>
    </source>
</evidence>
<evidence type="ECO:0000256" key="1">
    <source>
        <dbReference type="SAM" id="MobiDB-lite"/>
    </source>
</evidence>
<keyword evidence="2" id="KW-0472">Membrane</keyword>
<feature type="transmembrane region" description="Helical" evidence="2">
    <location>
        <begin position="66"/>
        <end position="85"/>
    </location>
</feature>
<keyword evidence="4" id="KW-1185">Reference proteome</keyword>
<reference evidence="4" key="1">
    <citation type="submission" date="2016-10" db="EMBL/GenBank/DDBJ databases">
        <authorList>
            <person name="Varghese N."/>
            <person name="Submissions S."/>
        </authorList>
    </citation>
    <scope>NUCLEOTIDE SEQUENCE [LARGE SCALE GENOMIC DNA]</scope>
    <source>
        <strain evidence="4">CGMCC 1.8981</strain>
    </source>
</reference>
<protein>
    <submittedName>
        <fullName evidence="3">Uncharacterized protein</fullName>
    </submittedName>
</protein>
<name>A0A1H6FZN4_9EURY</name>
<dbReference type="AlphaFoldDB" id="A0A1H6FZN4"/>